<dbReference type="AlphaFoldDB" id="A0ABD3SKR7"/>
<protein>
    <submittedName>
        <fullName evidence="2">Uncharacterized protein</fullName>
    </submittedName>
</protein>
<keyword evidence="3" id="KW-1185">Reference proteome</keyword>
<dbReference type="Proteomes" id="UP001634393">
    <property type="component" value="Unassembled WGS sequence"/>
</dbReference>
<name>A0ABD3SKR7_9LAMI</name>
<comment type="caution">
    <text evidence="2">The sequence shown here is derived from an EMBL/GenBank/DDBJ whole genome shotgun (WGS) entry which is preliminary data.</text>
</comment>
<organism evidence="2 3">
    <name type="scientific">Penstemon smallii</name>
    <dbReference type="NCBI Taxonomy" id="265156"/>
    <lineage>
        <taxon>Eukaryota</taxon>
        <taxon>Viridiplantae</taxon>
        <taxon>Streptophyta</taxon>
        <taxon>Embryophyta</taxon>
        <taxon>Tracheophyta</taxon>
        <taxon>Spermatophyta</taxon>
        <taxon>Magnoliopsida</taxon>
        <taxon>eudicotyledons</taxon>
        <taxon>Gunneridae</taxon>
        <taxon>Pentapetalae</taxon>
        <taxon>asterids</taxon>
        <taxon>lamiids</taxon>
        <taxon>Lamiales</taxon>
        <taxon>Plantaginaceae</taxon>
        <taxon>Cheloneae</taxon>
        <taxon>Penstemon</taxon>
    </lineage>
</organism>
<dbReference type="EMBL" id="JBJXBP010000006">
    <property type="protein sequence ID" value="KAL3824887.1"/>
    <property type="molecule type" value="Genomic_DNA"/>
</dbReference>
<evidence type="ECO:0000313" key="3">
    <source>
        <dbReference type="Proteomes" id="UP001634393"/>
    </source>
</evidence>
<proteinExistence type="predicted"/>
<feature type="region of interest" description="Disordered" evidence="1">
    <location>
        <begin position="1"/>
        <end position="39"/>
    </location>
</feature>
<dbReference type="PANTHER" id="PTHR34665:SF1">
    <property type="entry name" value="OS02G0595200 PROTEIN"/>
    <property type="match status" value="1"/>
</dbReference>
<reference evidence="2 3" key="1">
    <citation type="submission" date="2024-12" db="EMBL/GenBank/DDBJ databases">
        <title>The unique morphological basis and parallel evolutionary history of personate flowers in Penstemon.</title>
        <authorList>
            <person name="Depatie T.H."/>
            <person name="Wessinger C.A."/>
        </authorList>
    </citation>
    <scope>NUCLEOTIDE SEQUENCE [LARGE SCALE GENOMIC DNA]</scope>
    <source>
        <strain evidence="2">WTNN_2</strain>
        <tissue evidence="2">Leaf</tissue>
    </source>
</reference>
<evidence type="ECO:0000313" key="2">
    <source>
        <dbReference type="EMBL" id="KAL3824887.1"/>
    </source>
</evidence>
<dbReference type="PANTHER" id="PTHR34665">
    <property type="entry name" value="DUF3741 DOMAIN-CONTAINING PROTEIN"/>
    <property type="match status" value="1"/>
</dbReference>
<evidence type="ECO:0000256" key="1">
    <source>
        <dbReference type="SAM" id="MobiDB-lite"/>
    </source>
</evidence>
<accession>A0ABD3SKR7</accession>
<gene>
    <name evidence="2" type="ORF">ACJIZ3_020916</name>
</gene>
<sequence length="148" mass="17379">MKKNLKHEEKEEDDNDILKAAAQAWHGHSDSSKNTTTTSEADAHIRFLKGIKPTRFRLEAMNIANKKEYQLSSTNYNWDFGQSIWDSYEIVNVYKKLERVLMLDSSFSALDELERGFKKRKESNNSLRNLFNRMSSRRFTEGDFKGFE</sequence>